<name>A0A6G1HTE9_9PEZI</name>
<dbReference type="Gene3D" id="1.10.287.1490">
    <property type="match status" value="1"/>
</dbReference>
<dbReference type="Proteomes" id="UP000799640">
    <property type="component" value="Unassembled WGS sequence"/>
</dbReference>
<keyword evidence="1" id="KW-0175">Coiled coil</keyword>
<dbReference type="AlphaFoldDB" id="A0A6G1HTE9"/>
<evidence type="ECO:0000313" key="2">
    <source>
        <dbReference type="EMBL" id="KAF2399109.1"/>
    </source>
</evidence>
<keyword evidence="3" id="KW-1185">Reference proteome</keyword>
<feature type="coiled-coil region" evidence="1">
    <location>
        <begin position="327"/>
        <end position="448"/>
    </location>
</feature>
<accession>A0A6G1HTE9</accession>
<protein>
    <submittedName>
        <fullName evidence="2">Uncharacterized protein</fullName>
    </submittedName>
</protein>
<proteinExistence type="predicted"/>
<sequence length="474" mass="52837">MLLLLELAKRAFRTLVPQPAPPTINPPAASVITRDSAPPLPTGEILMSEPEFHLARQQVLDGVTAANRLLQIEDPRAVANMDDISRIFGAAAHLISVSEAKFGTAAAHQWMDDILQQARQWAAGQVSILCRQVREEVRQEAEDRFQEVIAAERCRWLSHTARRENRAAEHHHVGLQAQVDVEEIRTIFAQVQQIVRNFERENASTIDDSRRTFLQQEAQLINMFMNFVNNAMAAQGHLFNHIDRFTLNIDTTIGAFISNTDKIVTDKNAANAHPGGHIVNLNRTVAESNAAIANLNQTVATTSTEVSRLQTYAQDMSGVVSSNNAENARLQATIGGLAARAEELRQAASNTNAENACFHEQLGALATTEAENFHLRARIAQLNQAASNKQSYNAQLRTRIAQLDQAASNKQSDNARLQARIEDLRNAIRDAQTKRARLKLKNDKLKRKFEIDDENLAQDKFTKRCRLSSPDKEN</sequence>
<evidence type="ECO:0000256" key="1">
    <source>
        <dbReference type="SAM" id="Coils"/>
    </source>
</evidence>
<dbReference type="EMBL" id="ML996698">
    <property type="protein sequence ID" value="KAF2399109.1"/>
    <property type="molecule type" value="Genomic_DNA"/>
</dbReference>
<gene>
    <name evidence="2" type="ORF">EJ06DRAFT_549821</name>
</gene>
<reference evidence="2" key="1">
    <citation type="journal article" date="2020" name="Stud. Mycol.">
        <title>101 Dothideomycetes genomes: a test case for predicting lifestyles and emergence of pathogens.</title>
        <authorList>
            <person name="Haridas S."/>
            <person name="Albert R."/>
            <person name="Binder M."/>
            <person name="Bloem J."/>
            <person name="Labutti K."/>
            <person name="Salamov A."/>
            <person name="Andreopoulos B."/>
            <person name="Baker S."/>
            <person name="Barry K."/>
            <person name="Bills G."/>
            <person name="Bluhm B."/>
            <person name="Cannon C."/>
            <person name="Castanera R."/>
            <person name="Culley D."/>
            <person name="Daum C."/>
            <person name="Ezra D."/>
            <person name="Gonzalez J."/>
            <person name="Henrissat B."/>
            <person name="Kuo A."/>
            <person name="Liang C."/>
            <person name="Lipzen A."/>
            <person name="Lutzoni F."/>
            <person name="Magnuson J."/>
            <person name="Mondo S."/>
            <person name="Nolan M."/>
            <person name="Ohm R."/>
            <person name="Pangilinan J."/>
            <person name="Park H.-J."/>
            <person name="Ramirez L."/>
            <person name="Alfaro M."/>
            <person name="Sun H."/>
            <person name="Tritt A."/>
            <person name="Yoshinaga Y."/>
            <person name="Zwiers L.-H."/>
            <person name="Turgeon B."/>
            <person name="Goodwin S."/>
            <person name="Spatafora J."/>
            <person name="Crous P."/>
            <person name="Grigoriev I."/>
        </authorList>
    </citation>
    <scope>NUCLEOTIDE SEQUENCE</scope>
    <source>
        <strain evidence="2">CBS 262.69</strain>
    </source>
</reference>
<evidence type="ECO:0000313" key="3">
    <source>
        <dbReference type="Proteomes" id="UP000799640"/>
    </source>
</evidence>
<organism evidence="2 3">
    <name type="scientific">Trichodelitschia bisporula</name>
    <dbReference type="NCBI Taxonomy" id="703511"/>
    <lineage>
        <taxon>Eukaryota</taxon>
        <taxon>Fungi</taxon>
        <taxon>Dikarya</taxon>
        <taxon>Ascomycota</taxon>
        <taxon>Pezizomycotina</taxon>
        <taxon>Dothideomycetes</taxon>
        <taxon>Dothideomycetes incertae sedis</taxon>
        <taxon>Phaeotrichales</taxon>
        <taxon>Phaeotrichaceae</taxon>
        <taxon>Trichodelitschia</taxon>
    </lineage>
</organism>